<dbReference type="InterPro" id="IPR050109">
    <property type="entry name" value="HTH-type_TetR-like_transc_reg"/>
</dbReference>
<dbReference type="PANTHER" id="PTHR30055">
    <property type="entry name" value="HTH-TYPE TRANSCRIPTIONAL REGULATOR RUTR"/>
    <property type="match status" value="1"/>
</dbReference>
<feature type="domain" description="HTH tetR-type" evidence="5">
    <location>
        <begin position="13"/>
        <end position="73"/>
    </location>
</feature>
<evidence type="ECO:0000256" key="3">
    <source>
        <dbReference type="ARBA" id="ARBA00023163"/>
    </source>
</evidence>
<sequence>MADRAGLRERKRQRTHDAVSSAAISLFLEHGFDRVSVADIAAAAEISKPTLFRYFPTKEDLVLHRIADHEGEAARVVRQRPTHRAPLTALRDHFLDGLARRDPVTGLNDHPQVLAFHNLVFSTASLSARMNAYIARDEEALAAALTETALTKSGHAETGHAPDGLTARLAAAQIIAVQRVLARENWRRLSAGETADALYESAKTSAGNAFRLLASGLG</sequence>
<dbReference type="InterPro" id="IPR001647">
    <property type="entry name" value="HTH_TetR"/>
</dbReference>
<dbReference type="Proteomes" id="UP000642748">
    <property type="component" value="Unassembled WGS sequence"/>
</dbReference>
<dbReference type="SUPFAM" id="SSF46689">
    <property type="entry name" value="Homeodomain-like"/>
    <property type="match status" value="1"/>
</dbReference>
<protein>
    <submittedName>
        <fullName evidence="6">TetR family transcriptional regulator</fullName>
    </submittedName>
</protein>
<organism evidence="6 7">
    <name type="scientific">Rugosimonospora africana</name>
    <dbReference type="NCBI Taxonomy" id="556532"/>
    <lineage>
        <taxon>Bacteria</taxon>
        <taxon>Bacillati</taxon>
        <taxon>Actinomycetota</taxon>
        <taxon>Actinomycetes</taxon>
        <taxon>Micromonosporales</taxon>
        <taxon>Micromonosporaceae</taxon>
        <taxon>Rugosimonospora</taxon>
    </lineage>
</organism>
<keyword evidence="7" id="KW-1185">Reference proteome</keyword>
<evidence type="ECO:0000313" key="7">
    <source>
        <dbReference type="Proteomes" id="UP000642748"/>
    </source>
</evidence>
<evidence type="ECO:0000313" key="6">
    <source>
        <dbReference type="EMBL" id="GIH17466.1"/>
    </source>
</evidence>
<dbReference type="InterPro" id="IPR009057">
    <property type="entry name" value="Homeodomain-like_sf"/>
</dbReference>
<dbReference type="GO" id="GO:0000976">
    <property type="term" value="F:transcription cis-regulatory region binding"/>
    <property type="evidence" value="ECO:0007669"/>
    <property type="project" value="TreeGrafter"/>
</dbReference>
<keyword evidence="3" id="KW-0804">Transcription</keyword>
<dbReference type="PROSITE" id="PS50977">
    <property type="entry name" value="HTH_TETR_2"/>
    <property type="match status" value="1"/>
</dbReference>
<dbReference type="Gene3D" id="1.10.357.10">
    <property type="entry name" value="Tetracycline Repressor, domain 2"/>
    <property type="match status" value="1"/>
</dbReference>
<evidence type="ECO:0000256" key="1">
    <source>
        <dbReference type="ARBA" id="ARBA00023015"/>
    </source>
</evidence>
<keyword evidence="1" id="KW-0805">Transcription regulation</keyword>
<dbReference type="InterPro" id="IPR023772">
    <property type="entry name" value="DNA-bd_HTH_TetR-type_CS"/>
</dbReference>
<dbReference type="PROSITE" id="PS01081">
    <property type="entry name" value="HTH_TETR_1"/>
    <property type="match status" value="1"/>
</dbReference>
<dbReference type="Pfam" id="PF00440">
    <property type="entry name" value="TetR_N"/>
    <property type="match status" value="1"/>
</dbReference>
<reference evidence="6" key="1">
    <citation type="submission" date="2021-01" db="EMBL/GenBank/DDBJ databases">
        <title>Whole genome shotgun sequence of Rugosimonospora africana NBRC 104875.</title>
        <authorList>
            <person name="Komaki H."/>
            <person name="Tamura T."/>
        </authorList>
    </citation>
    <scope>NUCLEOTIDE SEQUENCE</scope>
    <source>
        <strain evidence="6">NBRC 104875</strain>
    </source>
</reference>
<dbReference type="PRINTS" id="PR00455">
    <property type="entry name" value="HTHTETR"/>
</dbReference>
<comment type="caution">
    <text evidence="6">The sequence shown here is derived from an EMBL/GenBank/DDBJ whole genome shotgun (WGS) entry which is preliminary data.</text>
</comment>
<feature type="DNA-binding region" description="H-T-H motif" evidence="4">
    <location>
        <begin position="36"/>
        <end position="55"/>
    </location>
</feature>
<evidence type="ECO:0000259" key="5">
    <source>
        <dbReference type="PROSITE" id="PS50977"/>
    </source>
</evidence>
<dbReference type="GO" id="GO:0003700">
    <property type="term" value="F:DNA-binding transcription factor activity"/>
    <property type="evidence" value="ECO:0007669"/>
    <property type="project" value="TreeGrafter"/>
</dbReference>
<dbReference type="PANTHER" id="PTHR30055:SF234">
    <property type="entry name" value="HTH-TYPE TRANSCRIPTIONAL REGULATOR BETI"/>
    <property type="match status" value="1"/>
</dbReference>
<dbReference type="AlphaFoldDB" id="A0A8J3QZH1"/>
<name>A0A8J3QZH1_9ACTN</name>
<dbReference type="EMBL" id="BONZ01000055">
    <property type="protein sequence ID" value="GIH17466.1"/>
    <property type="molecule type" value="Genomic_DNA"/>
</dbReference>
<keyword evidence="2 4" id="KW-0238">DNA-binding</keyword>
<evidence type="ECO:0000256" key="4">
    <source>
        <dbReference type="PROSITE-ProRule" id="PRU00335"/>
    </source>
</evidence>
<evidence type="ECO:0000256" key="2">
    <source>
        <dbReference type="ARBA" id="ARBA00023125"/>
    </source>
</evidence>
<proteinExistence type="predicted"/>
<dbReference type="RefSeq" id="WP_203921023.1">
    <property type="nucleotide sequence ID" value="NZ_BONZ01000055.1"/>
</dbReference>
<dbReference type="Gene3D" id="1.10.10.60">
    <property type="entry name" value="Homeodomain-like"/>
    <property type="match status" value="1"/>
</dbReference>
<accession>A0A8J3QZH1</accession>
<gene>
    <name evidence="6" type="ORF">Raf01_56380</name>
</gene>